<dbReference type="STRING" id="213810.RUM_04250"/>
<dbReference type="GeneID" id="83155257"/>
<dbReference type="SUPFAM" id="SSF52540">
    <property type="entry name" value="P-loop containing nucleoside triphosphate hydrolases"/>
    <property type="match status" value="1"/>
</dbReference>
<evidence type="ECO:0000313" key="2">
    <source>
        <dbReference type="Proteomes" id="UP000007054"/>
    </source>
</evidence>
<dbReference type="OrthoDB" id="3035369at2"/>
<name>D4LAL5_RUMC1</name>
<dbReference type="RefSeq" id="WP_015557567.1">
    <property type="nucleotide sequence ID" value="NC_021039.1"/>
</dbReference>
<dbReference type="Gene3D" id="3.40.50.10850">
    <property type="entry name" value="Ntrc-like two-domain protein"/>
    <property type="match status" value="1"/>
</dbReference>
<dbReference type="HOGENOM" id="CLU_787052_0_0_9"/>
<dbReference type="CDD" id="cd17869">
    <property type="entry name" value="TadZ-like"/>
    <property type="match status" value="1"/>
</dbReference>
<protein>
    <submittedName>
        <fullName evidence="1">ATPases involved in chromosome partitioning</fullName>
    </submittedName>
</protein>
<gene>
    <name evidence="1" type="ordered locus">RUM_04250</name>
</gene>
<dbReference type="BioCyc" id="RCHA213810:RUM_RS02065-MONOMER"/>
<reference evidence="1" key="1">
    <citation type="submission" date="2010-03" db="EMBL/GenBank/DDBJ databases">
        <title>The genome sequence of Ruminococcus sp. 18P13.</title>
        <authorList>
            <consortium name="metaHIT consortium -- http://www.metahit.eu/"/>
            <person name="Pajon A."/>
            <person name="Turner K."/>
            <person name="Parkhill J."/>
            <person name="Bernalier A."/>
        </authorList>
    </citation>
    <scope>NUCLEOTIDE SEQUENCE [LARGE SCALE GENOMIC DNA]</scope>
    <source>
        <strain evidence="1">Type strain: 18P13</strain>
    </source>
</reference>
<organism evidence="1 2">
    <name type="scientific">Ruminococcus champanellensis (strain DSM 18848 / JCM 17042 / KCTC 15320 / 18P13)</name>
    <dbReference type="NCBI Taxonomy" id="213810"/>
    <lineage>
        <taxon>Bacteria</taxon>
        <taxon>Bacillati</taxon>
        <taxon>Bacillota</taxon>
        <taxon>Clostridia</taxon>
        <taxon>Eubacteriales</taxon>
        <taxon>Oscillospiraceae</taxon>
        <taxon>Ruminococcus</taxon>
    </lineage>
</organism>
<keyword evidence="2" id="KW-1185">Reference proteome</keyword>
<dbReference type="AlphaFoldDB" id="D4LAL5"/>
<reference evidence="1" key="2">
    <citation type="submission" date="2010-03" db="EMBL/GenBank/DDBJ databases">
        <authorList>
            <person name="Pajon A."/>
        </authorList>
    </citation>
    <scope>NUCLEOTIDE SEQUENCE</scope>
    <source>
        <strain evidence="1">Type strain: 18P13</strain>
    </source>
</reference>
<accession>D4LAL5</accession>
<proteinExistence type="predicted"/>
<dbReference type="PATRIC" id="fig|213810.4.peg.335"/>
<evidence type="ECO:0000313" key="1">
    <source>
        <dbReference type="EMBL" id="CBL16660.1"/>
    </source>
</evidence>
<dbReference type="EMBL" id="FP929052">
    <property type="protein sequence ID" value="CBL16660.1"/>
    <property type="molecule type" value="Genomic_DNA"/>
</dbReference>
<dbReference type="KEGG" id="rch:RUM_04250"/>
<dbReference type="InterPro" id="IPR027417">
    <property type="entry name" value="P-loop_NTPase"/>
</dbReference>
<dbReference type="Proteomes" id="UP000007054">
    <property type="component" value="Chromosome"/>
</dbReference>
<sequence length="355" mass="39970">MMQLVLAASSEDYLMQLQTLLLEQCGQLNLEIISDYSYLESYFQEDRKPDLLLISEGYYNRMRKNGTLGAAGRLPATRVFLLSKEGTRPEGLPYGVRVPRDCAAHLPALVRQLYATKPKPEAARLATRLITVHSPLGRSGKTTVAMGLAYTLAEKGAKTLFLSMDRLQSCNWLLGESRYLPDDHLRTFTPDNAGIADDLESLVRRHGFYYIPPFSSPGLSLRIPKETYLHMATKLVEAHAYDCIVMDASCEFSSTVCKLMQASHNNVVIALQDANSSYKLNRMLVCLEDPFQEKFSYLCNLYRENVEDSRSTLMKKTIGERIIPYNPRLDGEQIIKAAADPAFAHVMQELTGTMY</sequence>
<dbReference type="Gene3D" id="3.40.50.300">
    <property type="entry name" value="P-loop containing nucleotide triphosphate hydrolases"/>
    <property type="match status" value="1"/>
</dbReference>